<accession>D7BD98</accession>
<dbReference type="Proteomes" id="UP000001916">
    <property type="component" value="Chromosome"/>
</dbReference>
<dbReference type="Pfam" id="PF01451">
    <property type="entry name" value="LMWPc"/>
    <property type="match status" value="1"/>
</dbReference>
<dbReference type="SUPFAM" id="SSF52788">
    <property type="entry name" value="Phosphotyrosine protein phosphatases I"/>
    <property type="match status" value="1"/>
</dbReference>
<dbReference type="STRING" id="526227.Mesil_1111"/>
<keyword evidence="1" id="KW-0059">Arsenical resistance</keyword>
<organism evidence="3 4">
    <name type="scientific">Allomeiothermus silvanus (strain ATCC 700542 / DSM 9946 / NBRC 106475 / NCIMB 13440 / VI-R2)</name>
    <name type="common">Thermus silvanus</name>
    <dbReference type="NCBI Taxonomy" id="526227"/>
    <lineage>
        <taxon>Bacteria</taxon>
        <taxon>Thermotogati</taxon>
        <taxon>Deinococcota</taxon>
        <taxon>Deinococci</taxon>
        <taxon>Thermales</taxon>
        <taxon>Thermaceae</taxon>
        <taxon>Allomeiothermus</taxon>
    </lineage>
</organism>
<dbReference type="CDD" id="cd16345">
    <property type="entry name" value="LMWP_ArsC"/>
    <property type="match status" value="1"/>
</dbReference>
<dbReference type="InterPro" id="IPR023485">
    <property type="entry name" value="Ptyr_pPase"/>
</dbReference>
<proteinExistence type="predicted"/>
<evidence type="ECO:0000313" key="3">
    <source>
        <dbReference type="EMBL" id="ADH63016.1"/>
    </source>
</evidence>
<dbReference type="HOGENOM" id="CLU_071415_3_2_0"/>
<dbReference type="Gene3D" id="3.40.50.2300">
    <property type="match status" value="1"/>
</dbReference>
<dbReference type="KEGG" id="msv:Mesil_1111"/>
<gene>
    <name evidence="3" type="ordered locus">Mesil_1111</name>
</gene>
<dbReference type="InterPro" id="IPR036196">
    <property type="entry name" value="Ptyr_pPase_sf"/>
</dbReference>
<feature type="domain" description="Phosphotyrosine protein phosphatase I" evidence="2">
    <location>
        <begin position="5"/>
        <end position="140"/>
    </location>
</feature>
<dbReference type="eggNOG" id="COG0394">
    <property type="taxonomic scope" value="Bacteria"/>
</dbReference>
<dbReference type="AlphaFoldDB" id="D7BD98"/>
<protein>
    <submittedName>
        <fullName evidence="3">Protein-tyrosine phosphatase, low molecular weight</fullName>
    </submittedName>
</protein>
<sequence length="146" mass="17037">MKRKLSVLFLCSHNSARSQMAEALLRYYGGERFEAYSAGLEPSQINPYTVRVLHELGLNSEGQYAKDLMTFWGGKYHFTYLITVCDKAEAKCPIFPFATRRLYWPFEDPSSFEGSDEEKLAKFRQVRDQIAAKIREWVREESTFQD</sequence>
<evidence type="ECO:0000256" key="1">
    <source>
        <dbReference type="ARBA" id="ARBA00022849"/>
    </source>
</evidence>
<dbReference type="GO" id="GO:0046685">
    <property type="term" value="P:response to arsenic-containing substance"/>
    <property type="evidence" value="ECO:0007669"/>
    <property type="project" value="UniProtKB-KW"/>
</dbReference>
<keyword evidence="4" id="KW-1185">Reference proteome</keyword>
<dbReference type="PANTHER" id="PTHR43428:SF1">
    <property type="entry name" value="ARSENATE REDUCTASE"/>
    <property type="match status" value="1"/>
</dbReference>
<dbReference type="OrthoDB" id="9784339at2"/>
<evidence type="ECO:0000313" key="4">
    <source>
        <dbReference type="Proteomes" id="UP000001916"/>
    </source>
</evidence>
<dbReference type="SMART" id="SM00226">
    <property type="entry name" value="LMWPc"/>
    <property type="match status" value="1"/>
</dbReference>
<dbReference type="EMBL" id="CP002042">
    <property type="protein sequence ID" value="ADH63016.1"/>
    <property type="molecule type" value="Genomic_DNA"/>
</dbReference>
<name>D7BD98_ALLS1</name>
<evidence type="ECO:0000259" key="2">
    <source>
        <dbReference type="SMART" id="SM00226"/>
    </source>
</evidence>
<dbReference type="RefSeq" id="WP_013157596.1">
    <property type="nucleotide sequence ID" value="NC_014212.1"/>
</dbReference>
<reference evidence="3 4" key="1">
    <citation type="journal article" date="2010" name="Stand. Genomic Sci.">
        <title>Complete genome sequence of Meiothermus silvanus type strain (VI-R2).</title>
        <authorList>
            <person name="Sikorski J."/>
            <person name="Tindall B.J."/>
            <person name="Lowry S."/>
            <person name="Lucas S."/>
            <person name="Nolan M."/>
            <person name="Copeland A."/>
            <person name="Glavina Del Rio T."/>
            <person name="Tice H."/>
            <person name="Cheng J.F."/>
            <person name="Han C."/>
            <person name="Pitluck S."/>
            <person name="Liolios K."/>
            <person name="Ivanova N."/>
            <person name="Mavromatis K."/>
            <person name="Mikhailova N."/>
            <person name="Pati A."/>
            <person name="Goodwin L."/>
            <person name="Chen A."/>
            <person name="Palaniappan K."/>
            <person name="Land M."/>
            <person name="Hauser L."/>
            <person name="Chang Y.J."/>
            <person name="Jeffries C.D."/>
            <person name="Rohde M."/>
            <person name="Goker M."/>
            <person name="Woyke T."/>
            <person name="Bristow J."/>
            <person name="Eisen J.A."/>
            <person name="Markowitz V."/>
            <person name="Hugenholtz P."/>
            <person name="Kyrpides N.C."/>
            <person name="Klenk H.P."/>
            <person name="Lapidus A."/>
        </authorList>
    </citation>
    <scope>NUCLEOTIDE SEQUENCE [LARGE SCALE GENOMIC DNA]</scope>
    <source>
        <strain evidence="4">ATCC 700542 / DSM 9946 / VI-R2</strain>
    </source>
</reference>
<dbReference type="PANTHER" id="PTHR43428">
    <property type="entry name" value="ARSENATE REDUCTASE"/>
    <property type="match status" value="1"/>
</dbReference>